<comment type="caution">
    <text evidence="1">The sequence shown here is derived from an EMBL/GenBank/DDBJ whole genome shotgun (WGS) entry which is preliminary data.</text>
</comment>
<dbReference type="AlphaFoldDB" id="E8LXT2"/>
<evidence type="ECO:0000313" key="1">
    <source>
        <dbReference type="EMBL" id="EGA64500.1"/>
    </source>
</evidence>
<dbReference type="Pfam" id="PF04250">
    <property type="entry name" value="DUF429"/>
    <property type="match status" value="1"/>
</dbReference>
<gene>
    <name evidence="1" type="ORF">VIBR0546_16833</name>
</gene>
<organism evidence="1 2">
    <name type="scientific">Vibrio brasiliensis LMG 20546</name>
    <dbReference type="NCBI Taxonomy" id="945543"/>
    <lineage>
        <taxon>Bacteria</taxon>
        <taxon>Pseudomonadati</taxon>
        <taxon>Pseudomonadota</taxon>
        <taxon>Gammaproteobacteria</taxon>
        <taxon>Vibrionales</taxon>
        <taxon>Vibrionaceae</taxon>
        <taxon>Vibrio</taxon>
        <taxon>Vibrio oreintalis group</taxon>
    </lineage>
</organism>
<dbReference type="Proteomes" id="UP000004371">
    <property type="component" value="Unassembled WGS sequence"/>
</dbReference>
<protein>
    <recommendedName>
        <fullName evidence="3">DUF429 domain-containing protein</fullName>
    </recommendedName>
</protein>
<dbReference type="eggNOG" id="COG4923">
    <property type="taxonomic scope" value="Bacteria"/>
</dbReference>
<proteinExistence type="predicted"/>
<evidence type="ECO:0000313" key="2">
    <source>
        <dbReference type="Proteomes" id="UP000004371"/>
    </source>
</evidence>
<dbReference type="EMBL" id="AEVS01000084">
    <property type="protein sequence ID" value="EGA64500.1"/>
    <property type="molecule type" value="Genomic_DNA"/>
</dbReference>
<reference evidence="1 2" key="1">
    <citation type="journal article" date="2012" name="Int. J. Syst. Evol. Microbiol.">
        <title>Vibrio caribbeanicus sp. nov., isolated from the marine sponge Scleritoderma cyanea.</title>
        <authorList>
            <person name="Hoffmann M."/>
            <person name="Monday S.R."/>
            <person name="Allard M.W."/>
            <person name="Strain E.A."/>
            <person name="Whittaker P."/>
            <person name="Naum M."/>
            <person name="McCarthy P.J."/>
            <person name="Lopez J.V."/>
            <person name="Fischer M."/>
            <person name="Brown E.W."/>
        </authorList>
    </citation>
    <scope>NUCLEOTIDE SEQUENCE [LARGE SCALE GENOMIC DNA]</scope>
    <source>
        <strain evidence="1 2">LMG 20546</strain>
    </source>
</reference>
<evidence type="ECO:0008006" key="3">
    <source>
        <dbReference type="Google" id="ProtNLM"/>
    </source>
</evidence>
<sequence>MNAKEFVGNYELTQSVICDRMSRFLPRISHLKHLVYRCNLAKIGKVDGYAEGELVRYIGIDGCKAGWVIWSVEQEQPRCQIVTQLAQISDLLANSTALIDIPIGYSDENTPDRLCDKAARKFLSPKRSSSVFPVPSRQAAYASDYVEACEINFELVGRKLSKQTWFILPKVIEVETLLAEAPSLKLRESHPEVVFAALQGSPLEQSKKTPQGQQDRLDIIHSIAPDWSEVLINQLSETKARQANRDDIIDAFVLMMIAAKAENLSTLPEQPDRDPKGRVREIVYWDSVIKTAH</sequence>
<dbReference type="InterPro" id="IPR007362">
    <property type="entry name" value="DUF429"/>
</dbReference>
<dbReference type="STRING" id="945543.VIBR0546_16833"/>
<accession>E8LXT2</accession>
<name>E8LXT2_9VIBR</name>
<keyword evidence="2" id="KW-1185">Reference proteome</keyword>